<feature type="domain" description="F-box" evidence="3">
    <location>
        <begin position="15"/>
        <end position="60"/>
    </location>
</feature>
<feature type="coiled-coil region" evidence="1">
    <location>
        <begin position="587"/>
        <end position="662"/>
    </location>
</feature>
<dbReference type="InParanoid" id="A0A2J6SJD4"/>
<dbReference type="STRING" id="1095630.A0A2J6SJD4"/>
<dbReference type="EMBL" id="KZ613913">
    <property type="protein sequence ID" value="PMD50875.1"/>
    <property type="molecule type" value="Genomic_DNA"/>
</dbReference>
<feature type="compositionally biased region" description="Acidic residues" evidence="2">
    <location>
        <begin position="520"/>
        <end position="549"/>
    </location>
</feature>
<gene>
    <name evidence="4" type="ORF">K444DRAFT_546796</name>
</gene>
<evidence type="ECO:0000313" key="4">
    <source>
        <dbReference type="EMBL" id="PMD50875.1"/>
    </source>
</evidence>
<feature type="compositionally biased region" description="Pro residues" evidence="2">
    <location>
        <begin position="379"/>
        <end position="388"/>
    </location>
</feature>
<dbReference type="Gene3D" id="1.20.1280.50">
    <property type="match status" value="1"/>
</dbReference>
<organism evidence="4 5">
    <name type="scientific">Hyaloscypha bicolor E</name>
    <dbReference type="NCBI Taxonomy" id="1095630"/>
    <lineage>
        <taxon>Eukaryota</taxon>
        <taxon>Fungi</taxon>
        <taxon>Dikarya</taxon>
        <taxon>Ascomycota</taxon>
        <taxon>Pezizomycotina</taxon>
        <taxon>Leotiomycetes</taxon>
        <taxon>Helotiales</taxon>
        <taxon>Hyaloscyphaceae</taxon>
        <taxon>Hyaloscypha</taxon>
        <taxon>Hyaloscypha bicolor</taxon>
    </lineage>
</organism>
<evidence type="ECO:0000313" key="5">
    <source>
        <dbReference type="Proteomes" id="UP000235371"/>
    </source>
</evidence>
<dbReference type="SUPFAM" id="SSF81383">
    <property type="entry name" value="F-box domain"/>
    <property type="match status" value="1"/>
</dbReference>
<feature type="compositionally biased region" description="Acidic residues" evidence="2">
    <location>
        <begin position="319"/>
        <end position="330"/>
    </location>
</feature>
<sequence>MAAPTPAASAPAAKKVTILDLPSETQKDIFKHASSTDLIALSLVSKHFRDIAAEQLYRSFHIVFPDEDDPSNDSPIDGLAGGLDTFVTSEYDNAKYLREIILETLSGGDKGERAYRHYLYDVSCGKFMNTLLLLTLRKAKALETFRWDIRVELSRQVFKALHQIQALQHLHLRMQVGHSIYQTPPALATPSLGPTIIDLTLPPPPHHSAPLMVPLPPMPPNYQGGSSPNSFAFGSQMSTKLHKKNTRKISELIPLKRPPPTISGFNNLKTLSILDMDTLDYIHELKTCVRNCSPTLNTLKLSFSEALANKSRKPPPEVQSDDDSDQEDEFGQIIVPTGPPPPMGGASDPNGPSKALKAAEEKKKQEAVLGKIFGMDPPVFRPKPPPPPPKEEVKKESKPEEDPKRRFIRNLAPVAAKLMAHVKPGSDLTDEGKETLSMIEKAAKMYIESIDKGKEKEPGEASGSSTAKATPASSSAGVDDATEEDAVMSGAAATGPGLFDDDETPKKKKRPTSTETGVSDPDEINIEEPEGELAIEEGAPETTSEETAESAETKEDKAESTGAAIDAISWANKLHVLDHHMAIRNSHEEIEKEGEKLKKRMEEFKLKLQSGNIQDADYKVVEEAEAEFKRVALRVEELSRNMQEVNDEIDDLKATSKEFMSTSTHSKMSEYVRTTRGLTLNTLAIYLIPIKASILSRAVDVNVLQSLTLLNVGPQIPFWNLLVRDNKNHPLPLRKIYTDNVTLPFLTLVGQLDMMTELFMLERTAKTRVESTAAKTTVTIEHIRKMALKKHASTLKILMIRNDSSMEWDLNVKTAMLLCQRAKHLEELACSFGFRTMHTLMQFFPVLTSLRALHTIQLRNEDNCHTVHTQFRKFLVDIVASNPDVKLEYIALVDNVERLVRRKPSPKKLNDKKGKGKASSNGMDNTSKALAELIIGLGSSSTWGDGSGASNGTATPVMVEWQDSSDDEDVGITGQTGLKVETIEGIRFCDVGGVRIFEKDVLAGRL</sequence>
<feature type="region of interest" description="Disordered" evidence="2">
    <location>
        <begin position="373"/>
        <end position="407"/>
    </location>
</feature>
<dbReference type="GeneID" id="36584336"/>
<feature type="compositionally biased region" description="Low complexity" evidence="2">
    <location>
        <begin position="461"/>
        <end position="477"/>
    </location>
</feature>
<dbReference type="AlphaFoldDB" id="A0A2J6SJD4"/>
<keyword evidence="1" id="KW-0175">Coiled coil</keyword>
<keyword evidence="5" id="KW-1185">Reference proteome</keyword>
<proteinExistence type="predicted"/>
<dbReference type="InterPro" id="IPR036047">
    <property type="entry name" value="F-box-like_dom_sf"/>
</dbReference>
<dbReference type="InterPro" id="IPR001810">
    <property type="entry name" value="F-box_dom"/>
</dbReference>
<dbReference type="RefSeq" id="XP_024727779.1">
    <property type="nucleotide sequence ID" value="XM_024876257.1"/>
</dbReference>
<evidence type="ECO:0000256" key="1">
    <source>
        <dbReference type="SAM" id="Coils"/>
    </source>
</evidence>
<name>A0A2J6SJD4_9HELO</name>
<evidence type="ECO:0000259" key="3">
    <source>
        <dbReference type="PROSITE" id="PS50181"/>
    </source>
</evidence>
<reference evidence="4 5" key="1">
    <citation type="submission" date="2016-04" db="EMBL/GenBank/DDBJ databases">
        <title>A degradative enzymes factory behind the ericoid mycorrhizal symbiosis.</title>
        <authorList>
            <consortium name="DOE Joint Genome Institute"/>
            <person name="Martino E."/>
            <person name="Morin E."/>
            <person name="Grelet G."/>
            <person name="Kuo A."/>
            <person name="Kohler A."/>
            <person name="Daghino S."/>
            <person name="Barry K."/>
            <person name="Choi C."/>
            <person name="Cichocki N."/>
            <person name="Clum A."/>
            <person name="Copeland A."/>
            <person name="Hainaut M."/>
            <person name="Haridas S."/>
            <person name="Labutti K."/>
            <person name="Lindquist E."/>
            <person name="Lipzen A."/>
            <person name="Khouja H.-R."/>
            <person name="Murat C."/>
            <person name="Ohm R."/>
            <person name="Olson A."/>
            <person name="Spatafora J."/>
            <person name="Veneault-Fourrey C."/>
            <person name="Henrissat B."/>
            <person name="Grigoriev I."/>
            <person name="Martin F."/>
            <person name="Perotto S."/>
        </authorList>
    </citation>
    <scope>NUCLEOTIDE SEQUENCE [LARGE SCALE GENOMIC DNA]</scope>
    <source>
        <strain evidence="4 5">E</strain>
    </source>
</reference>
<dbReference type="PROSITE" id="PS50181">
    <property type="entry name" value="FBOX"/>
    <property type="match status" value="1"/>
</dbReference>
<feature type="region of interest" description="Disordered" evidence="2">
    <location>
        <begin position="903"/>
        <end position="924"/>
    </location>
</feature>
<dbReference type="Proteomes" id="UP000235371">
    <property type="component" value="Unassembled WGS sequence"/>
</dbReference>
<feature type="region of interest" description="Disordered" evidence="2">
    <location>
        <begin position="307"/>
        <end position="356"/>
    </location>
</feature>
<accession>A0A2J6SJD4</accession>
<feature type="compositionally biased region" description="Basic and acidic residues" evidence="2">
    <location>
        <begin position="449"/>
        <end position="459"/>
    </location>
</feature>
<dbReference type="SMART" id="SM00256">
    <property type="entry name" value="FBOX"/>
    <property type="match status" value="1"/>
</dbReference>
<evidence type="ECO:0000256" key="2">
    <source>
        <dbReference type="SAM" id="MobiDB-lite"/>
    </source>
</evidence>
<protein>
    <recommendedName>
        <fullName evidence="3">F-box domain-containing protein</fullName>
    </recommendedName>
</protein>
<feature type="compositionally biased region" description="Basic and acidic residues" evidence="2">
    <location>
        <begin position="389"/>
        <end position="405"/>
    </location>
</feature>
<feature type="region of interest" description="Disordered" evidence="2">
    <location>
        <begin position="449"/>
        <end position="561"/>
    </location>
</feature>
<dbReference type="Pfam" id="PF12937">
    <property type="entry name" value="F-box-like"/>
    <property type="match status" value="1"/>
</dbReference>
<dbReference type="OrthoDB" id="4200124at2759"/>